<proteinExistence type="predicted"/>
<name>A0AAJ0F0Z0_9PEZI</name>
<accession>A0AAJ0F0Z0</accession>
<evidence type="ECO:0000256" key="1">
    <source>
        <dbReference type="SAM" id="MobiDB-lite"/>
    </source>
</evidence>
<dbReference type="EMBL" id="JAHMHR010000010">
    <property type="protein sequence ID" value="KAK1688962.1"/>
    <property type="molecule type" value="Genomic_DNA"/>
</dbReference>
<gene>
    <name evidence="3" type="ORF">BDP55DRAFT_34696</name>
    <name evidence="2" type="ORF">BDP55DRAFT_69508</name>
</gene>
<dbReference type="RefSeq" id="XP_060432657.1">
    <property type="nucleotide sequence ID" value="XM_060566968.1"/>
</dbReference>
<dbReference type="AlphaFoldDB" id="A0AAJ0F0Z0"/>
<feature type="region of interest" description="Disordered" evidence="1">
    <location>
        <begin position="149"/>
        <end position="168"/>
    </location>
</feature>
<comment type="caution">
    <text evidence="3">The sequence shown here is derived from an EMBL/GenBank/DDBJ whole genome shotgun (WGS) entry which is preliminary data.</text>
</comment>
<evidence type="ECO:0000313" key="4">
    <source>
        <dbReference type="Proteomes" id="UP001224890"/>
    </source>
</evidence>
<sequence length="168" mass="19100">MYRSWCLFNLTFKPALLQAYPGSWYLQNLNAHVEEDGETWVGKFDGGGRGPPTIRTDASDSFRQSQYNHKCHQNFPHSRYGQLRALQDERMNGSNSHVKRAQKLASSLYKKSGLADTRNLAKWSMQIQARIGLRIVEGLNGGLVQLGTANSPSRRRHTVQLTRRRRAG</sequence>
<reference evidence="3" key="1">
    <citation type="submission" date="2021-06" db="EMBL/GenBank/DDBJ databases">
        <title>Comparative genomics, transcriptomics and evolutionary studies reveal genomic signatures of adaptation to plant cell wall in hemibiotrophic fungi.</title>
        <authorList>
            <consortium name="DOE Joint Genome Institute"/>
            <person name="Baroncelli R."/>
            <person name="Diaz J.F."/>
            <person name="Benocci T."/>
            <person name="Peng M."/>
            <person name="Battaglia E."/>
            <person name="Haridas S."/>
            <person name="Andreopoulos W."/>
            <person name="Labutti K."/>
            <person name="Pangilinan J."/>
            <person name="Floch G.L."/>
            <person name="Makela M.R."/>
            <person name="Henrissat B."/>
            <person name="Grigoriev I.V."/>
            <person name="Crouch J.A."/>
            <person name="De Vries R.P."/>
            <person name="Sukno S.A."/>
            <person name="Thon M.R."/>
        </authorList>
    </citation>
    <scope>NUCLEOTIDE SEQUENCE</scope>
    <source>
        <strain evidence="3">CBS 193.32</strain>
    </source>
</reference>
<evidence type="ECO:0000313" key="2">
    <source>
        <dbReference type="EMBL" id="KAK1656741.1"/>
    </source>
</evidence>
<dbReference type="EMBL" id="JAHMHR010000124">
    <property type="protein sequence ID" value="KAK1656741.1"/>
    <property type="molecule type" value="Genomic_DNA"/>
</dbReference>
<dbReference type="Proteomes" id="UP001224890">
    <property type="component" value="Unassembled WGS sequence"/>
</dbReference>
<keyword evidence="4" id="KW-1185">Reference proteome</keyword>
<feature type="compositionally biased region" description="Basic residues" evidence="1">
    <location>
        <begin position="153"/>
        <end position="168"/>
    </location>
</feature>
<dbReference type="GeneID" id="85451494"/>
<protein>
    <submittedName>
        <fullName evidence="3">Uncharacterized protein</fullName>
    </submittedName>
</protein>
<evidence type="ECO:0000313" key="3">
    <source>
        <dbReference type="EMBL" id="KAK1688962.1"/>
    </source>
</evidence>
<organism evidence="3 4">
    <name type="scientific">Colletotrichum godetiae</name>
    <dbReference type="NCBI Taxonomy" id="1209918"/>
    <lineage>
        <taxon>Eukaryota</taxon>
        <taxon>Fungi</taxon>
        <taxon>Dikarya</taxon>
        <taxon>Ascomycota</taxon>
        <taxon>Pezizomycotina</taxon>
        <taxon>Sordariomycetes</taxon>
        <taxon>Hypocreomycetidae</taxon>
        <taxon>Glomerellales</taxon>
        <taxon>Glomerellaceae</taxon>
        <taxon>Colletotrichum</taxon>
        <taxon>Colletotrichum acutatum species complex</taxon>
    </lineage>
</organism>